<gene>
    <name evidence="11" type="ORF">MCOR_38146</name>
</gene>
<dbReference type="PANTHER" id="PTHR24365:SF541">
    <property type="entry name" value="PROTEIN TOLL-RELATED"/>
    <property type="match status" value="1"/>
</dbReference>
<evidence type="ECO:0008006" key="13">
    <source>
        <dbReference type="Google" id="ProtNLM"/>
    </source>
</evidence>
<dbReference type="SUPFAM" id="SSF52058">
    <property type="entry name" value="L domain-like"/>
    <property type="match status" value="1"/>
</dbReference>
<evidence type="ECO:0000256" key="4">
    <source>
        <dbReference type="ARBA" id="ARBA00022729"/>
    </source>
</evidence>
<evidence type="ECO:0000256" key="1">
    <source>
        <dbReference type="ARBA" id="ARBA00004167"/>
    </source>
</evidence>
<evidence type="ECO:0000256" key="3">
    <source>
        <dbReference type="ARBA" id="ARBA00022692"/>
    </source>
</evidence>
<evidence type="ECO:0000256" key="5">
    <source>
        <dbReference type="ARBA" id="ARBA00022737"/>
    </source>
</evidence>
<evidence type="ECO:0000256" key="2">
    <source>
        <dbReference type="ARBA" id="ARBA00022614"/>
    </source>
</evidence>
<comment type="subcellular location">
    <subcellularLocation>
        <location evidence="1">Membrane</location>
        <topology evidence="1">Single-pass membrane protein</topology>
    </subcellularLocation>
</comment>
<keyword evidence="4" id="KW-0732">Signal</keyword>
<dbReference type="PROSITE" id="PS51450">
    <property type="entry name" value="LRR"/>
    <property type="match status" value="1"/>
</dbReference>
<dbReference type="SMART" id="SM00369">
    <property type="entry name" value="LRR_TYP"/>
    <property type="match status" value="3"/>
</dbReference>
<accession>A0A6J8D6I2</accession>
<feature type="transmembrane region" description="Helical" evidence="10">
    <location>
        <begin position="367"/>
        <end position="392"/>
    </location>
</feature>
<keyword evidence="7 10" id="KW-0472">Membrane</keyword>
<keyword evidence="9" id="KW-0325">Glycoprotein</keyword>
<dbReference type="Gene3D" id="3.80.10.10">
    <property type="entry name" value="Ribonuclease Inhibitor"/>
    <property type="match status" value="1"/>
</dbReference>
<evidence type="ECO:0000256" key="10">
    <source>
        <dbReference type="SAM" id="Phobius"/>
    </source>
</evidence>
<dbReference type="InterPro" id="IPR003591">
    <property type="entry name" value="Leu-rich_rpt_typical-subtyp"/>
</dbReference>
<keyword evidence="2" id="KW-0433">Leucine-rich repeat</keyword>
<dbReference type="Pfam" id="PF13855">
    <property type="entry name" value="LRR_8"/>
    <property type="match status" value="1"/>
</dbReference>
<dbReference type="Proteomes" id="UP000507470">
    <property type="component" value="Unassembled WGS sequence"/>
</dbReference>
<dbReference type="GO" id="GO:0038023">
    <property type="term" value="F:signaling receptor activity"/>
    <property type="evidence" value="ECO:0007669"/>
    <property type="project" value="TreeGrafter"/>
</dbReference>
<sequence length="465" mass="53680">MTTVSNIFSDKTISNLRSLEKLEIDVPAFFQKRDIFGEGYIYLIHLRSLNVGTCDNLIINTKIFEYMPLLTHILFDITCNIHITAGGHRSLKNIRQFYVHRLVDTLLPFLRDLINELKLTPIETLSFRNTFEDSFDDHYYPWNLISRKLQNSSLKHLLMTENKLGESFPLSKLDPPPPSLQSLNLSSNKLKKFAIDLGNIRNLSLQNNNPGGFLRTLSYKLLNESSSLEFIDLSANSIETLTFKLFKGQPNLKYINLSLNKLNRVTFGMSRLNNLRYLDLSSNNFTTLDEKAMVMFDEQSKNTFFTVNLRKNALQCTCNTLTFLKWISKSKVDLLLNDKCILGDACTVVSFYPLDSIIQQLQKECNAYAYLVIALSISLVVTFAVLILALVFKYRWKLRNMFYLAKSKHYSYKASTDDGEYTYDAFISYSDDDRSFVLKDFIANLEIQGMLNYACTNETFYQAKR</sequence>
<dbReference type="AlphaFoldDB" id="A0A6J8D6I2"/>
<dbReference type="GO" id="GO:0007165">
    <property type="term" value="P:signal transduction"/>
    <property type="evidence" value="ECO:0007669"/>
    <property type="project" value="TreeGrafter"/>
</dbReference>
<evidence type="ECO:0000256" key="8">
    <source>
        <dbReference type="ARBA" id="ARBA00023170"/>
    </source>
</evidence>
<keyword evidence="3 10" id="KW-0812">Transmembrane</keyword>
<reference evidence="11 12" key="1">
    <citation type="submission" date="2020-06" db="EMBL/GenBank/DDBJ databases">
        <authorList>
            <person name="Li R."/>
            <person name="Bekaert M."/>
        </authorList>
    </citation>
    <scope>NUCLEOTIDE SEQUENCE [LARGE SCALE GENOMIC DNA]</scope>
    <source>
        <strain evidence="12">wild</strain>
    </source>
</reference>
<evidence type="ECO:0000256" key="7">
    <source>
        <dbReference type="ARBA" id="ARBA00023136"/>
    </source>
</evidence>
<dbReference type="EMBL" id="CACVKT020006933">
    <property type="protein sequence ID" value="CAC5404348.1"/>
    <property type="molecule type" value="Genomic_DNA"/>
</dbReference>
<dbReference type="OrthoDB" id="6156831at2759"/>
<evidence type="ECO:0000256" key="9">
    <source>
        <dbReference type="ARBA" id="ARBA00023180"/>
    </source>
</evidence>
<keyword evidence="12" id="KW-1185">Reference proteome</keyword>
<protein>
    <recommendedName>
        <fullName evidence="13">TIR domain-containing protein</fullName>
    </recommendedName>
</protein>
<proteinExistence type="predicted"/>
<evidence type="ECO:0000313" key="11">
    <source>
        <dbReference type="EMBL" id="CAC5404348.1"/>
    </source>
</evidence>
<dbReference type="GO" id="GO:0005886">
    <property type="term" value="C:plasma membrane"/>
    <property type="evidence" value="ECO:0007669"/>
    <property type="project" value="TreeGrafter"/>
</dbReference>
<dbReference type="InterPro" id="IPR032675">
    <property type="entry name" value="LRR_dom_sf"/>
</dbReference>
<name>A0A6J8D6I2_MYTCO</name>
<dbReference type="SUPFAM" id="SSF52200">
    <property type="entry name" value="Toll/Interleukin receptor TIR domain"/>
    <property type="match status" value="1"/>
</dbReference>
<keyword evidence="8" id="KW-0675">Receptor</keyword>
<dbReference type="PANTHER" id="PTHR24365">
    <property type="entry name" value="TOLL-LIKE RECEPTOR"/>
    <property type="match status" value="1"/>
</dbReference>
<evidence type="ECO:0000256" key="6">
    <source>
        <dbReference type="ARBA" id="ARBA00022989"/>
    </source>
</evidence>
<dbReference type="InterPro" id="IPR001611">
    <property type="entry name" value="Leu-rich_rpt"/>
</dbReference>
<keyword evidence="6 10" id="KW-1133">Transmembrane helix</keyword>
<keyword evidence="5" id="KW-0677">Repeat</keyword>
<dbReference type="InterPro" id="IPR035897">
    <property type="entry name" value="Toll_tir_struct_dom_sf"/>
</dbReference>
<evidence type="ECO:0000313" key="12">
    <source>
        <dbReference type="Proteomes" id="UP000507470"/>
    </source>
</evidence>
<organism evidence="11 12">
    <name type="scientific">Mytilus coruscus</name>
    <name type="common">Sea mussel</name>
    <dbReference type="NCBI Taxonomy" id="42192"/>
    <lineage>
        <taxon>Eukaryota</taxon>
        <taxon>Metazoa</taxon>
        <taxon>Spiralia</taxon>
        <taxon>Lophotrochozoa</taxon>
        <taxon>Mollusca</taxon>
        <taxon>Bivalvia</taxon>
        <taxon>Autobranchia</taxon>
        <taxon>Pteriomorphia</taxon>
        <taxon>Mytilida</taxon>
        <taxon>Mytiloidea</taxon>
        <taxon>Mytilidae</taxon>
        <taxon>Mytilinae</taxon>
        <taxon>Mytilus</taxon>
    </lineage>
</organism>